<keyword evidence="2" id="KW-0520">NAD</keyword>
<accession>A0ABP0I906</accession>
<evidence type="ECO:0000256" key="1">
    <source>
        <dbReference type="ARBA" id="ARBA00023002"/>
    </source>
</evidence>
<dbReference type="InterPro" id="IPR001433">
    <property type="entry name" value="OxRdtase_FAD/NAD-bd"/>
</dbReference>
<dbReference type="EMBL" id="CAXAMN010002314">
    <property type="protein sequence ID" value="CAK8999073.1"/>
    <property type="molecule type" value="Genomic_DNA"/>
</dbReference>
<dbReference type="SUPFAM" id="SSF52343">
    <property type="entry name" value="Ferredoxin reductase-like, C-terminal NADP-linked domain"/>
    <property type="match status" value="1"/>
</dbReference>
<dbReference type="PANTHER" id="PTHR46505">
    <property type="entry name" value="OXIDOREDUCTASE NAD-BINDING DOMAIN-CONTAINING PROTEIN 1"/>
    <property type="match status" value="1"/>
</dbReference>
<dbReference type="InterPro" id="IPR039261">
    <property type="entry name" value="FNR_nucleotide-bd"/>
</dbReference>
<name>A0ABP0I906_9DINO</name>
<dbReference type="SUPFAM" id="SSF63380">
    <property type="entry name" value="Riboflavin synthase domain-like"/>
    <property type="match status" value="1"/>
</dbReference>
<comment type="caution">
    <text evidence="5">The sequence shown here is derived from an EMBL/GenBank/DDBJ whole genome shotgun (WGS) entry which is preliminary data.</text>
</comment>
<evidence type="ECO:0000256" key="3">
    <source>
        <dbReference type="ARBA" id="ARBA00040516"/>
    </source>
</evidence>
<dbReference type="PANTHER" id="PTHR46505:SF1">
    <property type="entry name" value="OXIDOREDUCTASE NAD-BINDING DOMAIN-CONTAINING PROTEIN 1"/>
    <property type="match status" value="1"/>
</dbReference>
<evidence type="ECO:0000259" key="4">
    <source>
        <dbReference type="PROSITE" id="PS51384"/>
    </source>
</evidence>
<dbReference type="InterPro" id="IPR017938">
    <property type="entry name" value="Riboflavin_synthase-like_b-brl"/>
</dbReference>
<dbReference type="PROSITE" id="PS51384">
    <property type="entry name" value="FAD_FR"/>
    <property type="match status" value="1"/>
</dbReference>
<proteinExistence type="predicted"/>
<reference evidence="5 6" key="1">
    <citation type="submission" date="2024-02" db="EMBL/GenBank/DDBJ databases">
        <authorList>
            <person name="Chen Y."/>
            <person name="Shah S."/>
            <person name="Dougan E. K."/>
            <person name="Thang M."/>
            <person name="Chan C."/>
        </authorList>
    </citation>
    <scope>NUCLEOTIDE SEQUENCE [LARGE SCALE GENOMIC DNA]</scope>
</reference>
<dbReference type="InterPro" id="IPR017927">
    <property type="entry name" value="FAD-bd_FR_type"/>
</dbReference>
<evidence type="ECO:0000256" key="2">
    <source>
        <dbReference type="ARBA" id="ARBA00023027"/>
    </source>
</evidence>
<evidence type="ECO:0000313" key="6">
    <source>
        <dbReference type="Proteomes" id="UP001642484"/>
    </source>
</evidence>
<organism evidence="5 6">
    <name type="scientific">Durusdinium trenchii</name>
    <dbReference type="NCBI Taxonomy" id="1381693"/>
    <lineage>
        <taxon>Eukaryota</taxon>
        <taxon>Sar</taxon>
        <taxon>Alveolata</taxon>
        <taxon>Dinophyceae</taxon>
        <taxon>Suessiales</taxon>
        <taxon>Symbiodiniaceae</taxon>
        <taxon>Durusdinium</taxon>
    </lineage>
</organism>
<keyword evidence="1" id="KW-0560">Oxidoreductase</keyword>
<sequence length="518" mass="57296">MARAAGELGGHTDAFTEANHFWIMRSPATLQKSHRSLLGELLVPAQILAVRNLTPKIKELKLQVEEHSGFTFKAGNWVDFFIDQDGVSKVGGYSMSSIPSSLPELRLAVKTSRHPPAQWCHTLAQPGKWVKLRKAGGSFYFDAYEHGRHLKHLIFIAGGIGINPIFSMLQEALHDQHELRSLERITLLYSASTADEMAYRTDLMALAATHPLLDLELRVTRDETWLGARGRLNMEQLRRHLGEAQPTLSAFLHWDADGDDHLVEDQSEVEAVNGSNAICEDVDALPALPEANEGVADTHSDLPKGPLLVREWPAAPEASPVGGQEADLTTFGADGVDPTELQRKLQDLVPEHVVNKEATEESPKELRFSHVEQVVEPEGSDFPSAPAAVLAAAVAAAAQEQNSGEERIEDVPNGVPKRISLGRVEHEAGRRHATEPPTPTVSVVDMDDEVSRHIDNFFGDEEVWPKLICQADLQRLSSELMHRIQHLPVVSKSSRFKVTVPKPYPGVQYRRSKQLEET</sequence>
<evidence type="ECO:0000313" key="5">
    <source>
        <dbReference type="EMBL" id="CAK8999073.1"/>
    </source>
</evidence>
<dbReference type="Gene3D" id="2.40.30.10">
    <property type="entry name" value="Translation factors"/>
    <property type="match status" value="1"/>
</dbReference>
<keyword evidence="6" id="KW-1185">Reference proteome</keyword>
<dbReference type="Gene3D" id="3.40.50.80">
    <property type="entry name" value="Nucleotide-binding domain of ferredoxin-NADP reductase (FNR) module"/>
    <property type="match status" value="1"/>
</dbReference>
<dbReference type="PRINTS" id="PR00410">
    <property type="entry name" value="PHEHYDRXLASE"/>
</dbReference>
<dbReference type="CDD" id="cd00322">
    <property type="entry name" value="FNR_like"/>
    <property type="match status" value="1"/>
</dbReference>
<gene>
    <name evidence="5" type="ORF">CCMP2556_LOCUS5512</name>
</gene>
<dbReference type="Pfam" id="PF00175">
    <property type="entry name" value="NAD_binding_1"/>
    <property type="match status" value="1"/>
</dbReference>
<feature type="domain" description="FAD-binding FR-type" evidence="4">
    <location>
        <begin position="40"/>
        <end position="142"/>
    </location>
</feature>
<protein>
    <recommendedName>
        <fullName evidence="3">Oxidoreductase NAD-binding domain-containing protein 1</fullName>
    </recommendedName>
</protein>
<dbReference type="Proteomes" id="UP001642484">
    <property type="component" value="Unassembled WGS sequence"/>
</dbReference>
<dbReference type="InterPro" id="IPR052128">
    <property type="entry name" value="Oxidoreductase_NAD-binding"/>
</dbReference>